<comment type="caution">
    <text evidence="1">The sequence shown here is derived from an EMBL/GenBank/DDBJ whole genome shotgun (WGS) entry which is preliminary data.</text>
</comment>
<protein>
    <submittedName>
        <fullName evidence="1">Uncharacterized protein</fullName>
    </submittedName>
</protein>
<dbReference type="Proteomes" id="UP001237780">
    <property type="component" value="Unassembled WGS sequence"/>
</dbReference>
<dbReference type="EMBL" id="JAUSZT010000002">
    <property type="protein sequence ID" value="MDQ0995173.1"/>
    <property type="molecule type" value="Genomic_DNA"/>
</dbReference>
<accession>A0ABU0S378</accession>
<evidence type="ECO:0000313" key="1">
    <source>
        <dbReference type="EMBL" id="MDQ0995173.1"/>
    </source>
</evidence>
<name>A0ABU0S378_9HYPH</name>
<organism evidence="1 2">
    <name type="scientific">Phyllobacterium ifriqiyense</name>
    <dbReference type="NCBI Taxonomy" id="314238"/>
    <lineage>
        <taxon>Bacteria</taxon>
        <taxon>Pseudomonadati</taxon>
        <taxon>Pseudomonadota</taxon>
        <taxon>Alphaproteobacteria</taxon>
        <taxon>Hyphomicrobiales</taxon>
        <taxon>Phyllobacteriaceae</taxon>
        <taxon>Phyllobacterium</taxon>
    </lineage>
</organism>
<sequence length="72" mass="7591">MWATIQKARKSAVIGIFKRTFSDGIVFCTNDELNPELSTGVAPYTFAANRAANANGGARGTTSLHSLSNSEG</sequence>
<proteinExistence type="predicted"/>
<reference evidence="1 2" key="1">
    <citation type="submission" date="2023-07" db="EMBL/GenBank/DDBJ databases">
        <title>Comparative genomics of wheat-associated soil bacteria to identify genetic determinants of phenazine resistance.</title>
        <authorList>
            <person name="Mouncey N."/>
        </authorList>
    </citation>
    <scope>NUCLEOTIDE SEQUENCE [LARGE SCALE GENOMIC DNA]</scope>
    <source>
        <strain evidence="1 2">W4I11</strain>
    </source>
</reference>
<keyword evidence="2" id="KW-1185">Reference proteome</keyword>
<gene>
    <name evidence="1" type="ORF">QFZ34_000350</name>
</gene>
<evidence type="ECO:0000313" key="2">
    <source>
        <dbReference type="Proteomes" id="UP001237780"/>
    </source>
</evidence>